<organism evidence="4 5">
    <name type="scientific">Marivirga salinarum</name>
    <dbReference type="NCBI Taxonomy" id="3059078"/>
    <lineage>
        <taxon>Bacteria</taxon>
        <taxon>Pseudomonadati</taxon>
        <taxon>Bacteroidota</taxon>
        <taxon>Cytophagia</taxon>
        <taxon>Cytophagales</taxon>
        <taxon>Marivirgaceae</taxon>
        <taxon>Marivirga</taxon>
    </lineage>
</organism>
<evidence type="ECO:0000313" key="4">
    <source>
        <dbReference type="EMBL" id="WMN12930.1"/>
    </source>
</evidence>
<name>A0AA51RF64_9BACT</name>
<gene>
    <name evidence="4" type="primary">sprA</name>
    <name evidence="4" type="ORF">QYS49_35035</name>
</gene>
<feature type="domain" description="Gliding motility protein SprA N-terminal" evidence="3">
    <location>
        <begin position="117"/>
        <end position="405"/>
    </location>
</feature>
<evidence type="ECO:0000256" key="2">
    <source>
        <dbReference type="SAM" id="Phobius"/>
    </source>
</evidence>
<proteinExistence type="predicted"/>
<dbReference type="InterPro" id="IPR025684">
    <property type="entry name" value="SprA_N_dom"/>
</dbReference>
<feature type="domain" description="Gliding motility protein SprA N-terminal" evidence="3">
    <location>
        <begin position="1118"/>
        <end position="1629"/>
    </location>
</feature>
<dbReference type="NCBIfam" id="TIGR04189">
    <property type="entry name" value="surface_SprA"/>
    <property type="match status" value="1"/>
</dbReference>
<dbReference type="Proteomes" id="UP001230496">
    <property type="component" value="Chromosome"/>
</dbReference>
<feature type="region of interest" description="Disordered" evidence="1">
    <location>
        <begin position="48"/>
        <end position="81"/>
    </location>
</feature>
<reference evidence="4 5" key="1">
    <citation type="submission" date="2023-08" db="EMBL/GenBank/DDBJ databases">
        <title>Comparative genomics and taxonomic characterization of three novel marine species of genus Marivirga.</title>
        <authorList>
            <person name="Muhammad N."/>
            <person name="Kim S.-G."/>
        </authorList>
    </citation>
    <scope>NUCLEOTIDE SEQUENCE [LARGE SCALE GENOMIC DNA]</scope>
    <source>
        <strain evidence="4 5">BDSF4-3</strain>
    </source>
</reference>
<keyword evidence="2" id="KW-1133">Transmembrane helix</keyword>
<dbReference type="KEGG" id="msaa:QYS49_35035"/>
<evidence type="ECO:0000259" key="3">
    <source>
        <dbReference type="Pfam" id="PF14349"/>
    </source>
</evidence>
<evidence type="ECO:0000256" key="1">
    <source>
        <dbReference type="SAM" id="MobiDB-lite"/>
    </source>
</evidence>
<keyword evidence="5" id="KW-1185">Reference proteome</keyword>
<accession>A0AA51RF64</accession>
<feature type="compositionally biased region" description="Polar residues" evidence="1">
    <location>
        <begin position="1168"/>
        <end position="1188"/>
    </location>
</feature>
<dbReference type="Pfam" id="PF14349">
    <property type="entry name" value="SprA_N"/>
    <property type="match status" value="2"/>
</dbReference>
<dbReference type="EMBL" id="CP129971">
    <property type="protein sequence ID" value="WMN12930.1"/>
    <property type="molecule type" value="Genomic_DNA"/>
</dbReference>
<keyword evidence="2" id="KW-0472">Membrane</keyword>
<keyword evidence="2" id="KW-0812">Transmembrane</keyword>
<feature type="region of interest" description="Disordered" evidence="1">
    <location>
        <begin position="1168"/>
        <end position="1200"/>
    </location>
</feature>
<dbReference type="RefSeq" id="WP_308351317.1">
    <property type="nucleotide sequence ID" value="NZ_CP129971.1"/>
</dbReference>
<sequence>MLSRSTQLLLWVIMVFTFIFGGSINLYANFNGSAFNLFQEVQQTTEQSQDTVATDSTETDSVKNYQPTRRPTYQAQDRYGDPFSSQAGNSPLLLEDPAALNMDVKIDTGFNYTMYETIGDIKFRPTSSMSYEEFSNYQDDRILKEYWKERSLGLDGESAVSGRSLIPPLYVSPVFDRLFGGSFVELVPNGFITLDFGGRITKNENPNLPVQAQKYSSFEFDQQINMNAVGKVGEKLAITANFANNNSFDFQNDLKVEYTGYEEEILKKIEIGNVSMPVNNSLMSGAQNLFGIKTQMQFGHLFVTSVASTQRGKAESIKVEGGAQRKEFEVRSSDYDENRHFFLGHFFRNNYERWLNGLPRINSSLDIRRVEVYVLNRNQNTQNLRSIAAFMDLGEANPNDIYQDQFLKPSLPSNNPTDNDANSLWEDINSYNKDYDNFLSTLETSNPELSRTVDYEIINVARKLDATEYTFDKALGYISLRRQLQNDEMLAVSFEYTYNGQRYQVGEMAENYGSRSNDEVVLLKLLRPSKINVDVPTWDLMMKNIYNLQGNRISKDGFQLRIIYRDDRTGQDNPSLHESSLRDIPLLRVFNLDSLNQNNDPQPDGNFDYINGLTINQEEGKIIFPVLEPFGSSLSEQFRADEQTFRGKYVFNTLYESTKNDAQQLTSKDKFFIKGQYESSGSATEIALPGLNVAENSVRVSAGGTPLQEGIDYRVDYNLGKVIILNEGILSSGRDIDIDFETEDMFNFQSKTLVGTRFDYVVSDKINIGATVLRHTQRPLGVSRYTIGSEPSSNTKWGLDMNYSDEVPFLTKMVDFLPFLDTKAPSSLTFRGEFAQLIPSTSSQVDGQGAAYLDDFEQSVTVNNLGSDFVSWKMAATPETEDNRFMDQGKWGANKKRGKLSWYNIDNTTIYNTNGPNAAVMSEEARENHYARGIIMQEIYKNRDRNMGSNILQTFDIAYFPSERGMYNFNSDLTNDGYLKNPQKNWAGITRPITSEVDFDKNNIEYIEFWLMDPYIDTQRGIVDDGTEDATNNTTGGKLYFNLGSVSEDVLPDNKLAFENGLPEDYDDLAEVNITEEGRVPSDPPVTEVFSNIENARPNQDVGLDGVRNDQEAEFYNEFVNEINSNPAISEEAKDRILNDVAADNFTYFLGDEFDQREAPVIERYKNFSSTEGNTPASSGEDTFNPSGSRYPDSEDLNNDKTVSTLEEYYEYEVSLNENDLNVATNPLIVDEVAASDENQNVKWYLFRIPVRNPSRTQGEINGFKSIRYIRTILTEFEQPVVLRMADFRLVGSQWRKYDGSLEKTGIIETPETKPSNLVISSVSIEANSENGPGKVPYVLPPGITRDQDIAAVANQVRQDEKSIQLCVDDLEDSKGVAAFKNVNFDLVNYGRIKLFLHAQSPNVNDDEVTAFVRLGTDFDDNYYEIELPLKITPYQTTDEREIWPLENEIDLDLDRLYELKARRNRTLGNQNVLLPFTEQSGKYTLTVRGRPDMSSVQTMMIGIRNPEGGSNTMPQDVCIWANEMRVTDFDQTNGWAANATLNTQLADFANITLGTSYTTVGFGGIEQNIAQRTRETSESYDVSANFSLGKFFNEESGIKVPMYLGYQTFTATPFFDPRDPDIPLTAALESFETAEEAENYRQLVIDQEVRRSINFTNVRKERKQTDKLVLPIAISNFDFTYAYSDILRSNLQTAEFATKNYKGAVGYSYGFPNTSIAPLKNVGFLSSPYLKLIQDININPLPTTFSMRADLDRSYIKTQLRNDRLTIDGIEPQFQKSFTLNRNYNLDWSLTENLNVNYTARAFSIIDEPAGEINSEIKRDSIMTNLQNFGRMKNFDQSVVAGYQLPLGKFPLTDWISAEARYKVDYNWTSGSLNQIDTLGHLIQNSNEWGLNSRLDMNKLYNKVKVLNSINNPPRMRANQEDTTWTQPGAPIVKGFLKLLMSLKNVTGSYSERGGTLLPGFRNRAYLFGLDSSLTAPGLPFVFGSQDPSIRYTAAENNWLATSSSQSSFYTQSIVKTLDLKATLEPVKDLSIQLDVNRTINDNYSELFRFSDESNSFVNLTPSRSGNYVMSYNMIKTSFVPTDDSSSPLFEEVRENRESIRQRLSEANTSSGEYQINHQDVLIPSFLAAYTGTSTDEISTNPFPKLPLPNWRVDYNGLTNIKAIKDVFPSVSLSHAYVSTLTINNYINNAVYRSESELNLSNNIEQYPLPSVVSDSGFYLPVYTIGQVLISERFSPLIGVSLRSSGRLTAKFEYKKERNVALSTETSQITDQKSNDIVIDIGFTDPNFTLPFKVNGRTVSLDNDLTMQLSITVRDTEVVQRTLDDGRNVLVDGTINFQLRPTVNYTVNDRLNLNFYYQRNFNEPRVQNSFPTTNTAFGVQIRFGLQ</sequence>
<protein>
    <submittedName>
        <fullName evidence="4">Cell surface protein SprA</fullName>
    </submittedName>
</protein>
<feature type="compositionally biased region" description="Polar residues" evidence="1">
    <location>
        <begin position="62"/>
        <end position="75"/>
    </location>
</feature>
<evidence type="ECO:0000313" key="5">
    <source>
        <dbReference type="Proteomes" id="UP001230496"/>
    </source>
</evidence>
<feature type="transmembrane region" description="Helical" evidence="2">
    <location>
        <begin position="7"/>
        <end position="28"/>
    </location>
</feature>
<dbReference type="InterPro" id="IPR026377">
    <property type="entry name" value="Cell_surface_SprA"/>
</dbReference>